<gene>
    <name evidence="5" type="ORF">PMAYCL1PPCAC_06747</name>
</gene>
<reference evidence="6" key="1">
    <citation type="submission" date="2022-10" db="EMBL/GenBank/DDBJ databases">
        <title>Genome assembly of Pristionchus species.</title>
        <authorList>
            <person name="Yoshida K."/>
            <person name="Sommer R.J."/>
        </authorList>
    </citation>
    <scope>NUCLEOTIDE SEQUENCE [LARGE SCALE GENOMIC DNA]</scope>
    <source>
        <strain evidence="6">RS5460</strain>
    </source>
</reference>
<evidence type="ECO:0000256" key="1">
    <source>
        <dbReference type="ARBA" id="ARBA00022574"/>
    </source>
</evidence>
<sequence length="439" mass="48478">MVDSIQPSELLLAGCSSSDLYSTLLIDPKTGVSSWSHKGSELQGGSLGKVLPLGQNGDHLLLSMKDRPFLHAIGVNAHERFHQRSSVCGLVRDLAVSSDGTLLFVAIDKRIFVWLLSNGDLVGVRDVHLREITCITLSVDDSTLVTSSEDGGVRVFLVSDIVSSGESESTPLREWQAHSLSVTGLSLSRSGSLRVASCSLDHTASIHSIALDVCLLRVSSDRPFTSVSLCPSETRLVMGTDQGVIACVSLHDVAKNDQKDITLSTTNSASTDFLLRGKHNSEVIRVAFNSDGTLLASGDSEGKYIIWQIGSKQVLKESCMHGPICTLQFVPYWRSVLGREDKNIDRPCFNLNRTIGERKQLSLLRSQEIDTNEYWMGVIDKLLNESGETKKNTIMRKETEEEEEDKDEIIKKLTAEKNKLMKINKELYDYTTTEVFKLK</sequence>
<keyword evidence="6" id="KW-1185">Reference proteome</keyword>
<dbReference type="InterPro" id="IPR036322">
    <property type="entry name" value="WD40_repeat_dom_sf"/>
</dbReference>
<dbReference type="GO" id="GO:0005656">
    <property type="term" value="C:nuclear pre-replicative complex"/>
    <property type="evidence" value="ECO:0007669"/>
    <property type="project" value="TreeGrafter"/>
</dbReference>
<keyword evidence="1 3" id="KW-0853">WD repeat</keyword>
<organism evidence="5 6">
    <name type="scientific">Pristionchus mayeri</name>
    <dbReference type="NCBI Taxonomy" id="1317129"/>
    <lineage>
        <taxon>Eukaryota</taxon>
        <taxon>Metazoa</taxon>
        <taxon>Ecdysozoa</taxon>
        <taxon>Nematoda</taxon>
        <taxon>Chromadorea</taxon>
        <taxon>Rhabditida</taxon>
        <taxon>Rhabditina</taxon>
        <taxon>Diplogasteromorpha</taxon>
        <taxon>Diplogasteroidea</taxon>
        <taxon>Neodiplogasteridae</taxon>
        <taxon>Pristionchus</taxon>
    </lineage>
</organism>
<dbReference type="PANTHER" id="PTHR18763">
    <property type="entry name" value="WD-REPEAT PROTEIN 18"/>
    <property type="match status" value="1"/>
</dbReference>
<dbReference type="Proteomes" id="UP001328107">
    <property type="component" value="Unassembled WGS sequence"/>
</dbReference>
<keyword evidence="2" id="KW-0677">Repeat</keyword>
<feature type="repeat" description="WD" evidence="3">
    <location>
        <begin position="276"/>
        <end position="317"/>
    </location>
</feature>
<dbReference type="PROSITE" id="PS50082">
    <property type="entry name" value="WD_REPEATS_2"/>
    <property type="match status" value="1"/>
</dbReference>
<dbReference type="InterPro" id="IPR015943">
    <property type="entry name" value="WD40/YVTN_repeat-like_dom_sf"/>
</dbReference>
<keyword evidence="4" id="KW-0175">Coiled coil</keyword>
<dbReference type="PROSITE" id="PS50294">
    <property type="entry name" value="WD_REPEATS_REGION"/>
    <property type="match status" value="1"/>
</dbReference>
<feature type="coiled-coil region" evidence="4">
    <location>
        <begin position="396"/>
        <end position="426"/>
    </location>
</feature>
<evidence type="ECO:0000313" key="6">
    <source>
        <dbReference type="Proteomes" id="UP001328107"/>
    </source>
</evidence>
<dbReference type="GO" id="GO:0006261">
    <property type="term" value="P:DNA-templated DNA replication"/>
    <property type="evidence" value="ECO:0007669"/>
    <property type="project" value="TreeGrafter"/>
</dbReference>
<dbReference type="Pfam" id="PF00400">
    <property type="entry name" value="WD40"/>
    <property type="match status" value="3"/>
</dbReference>
<dbReference type="PANTHER" id="PTHR18763:SF0">
    <property type="entry name" value="WD REPEAT-CONTAINING PROTEIN 18"/>
    <property type="match status" value="1"/>
</dbReference>
<accession>A0AAN4ZEZ6</accession>
<evidence type="ECO:0000256" key="3">
    <source>
        <dbReference type="PROSITE-ProRule" id="PRU00221"/>
    </source>
</evidence>
<dbReference type="GO" id="GO:0120330">
    <property type="term" value="C:rixosome complex"/>
    <property type="evidence" value="ECO:0007669"/>
    <property type="project" value="TreeGrafter"/>
</dbReference>
<dbReference type="AlphaFoldDB" id="A0AAN4ZEZ6"/>
<dbReference type="InterPro" id="IPR001680">
    <property type="entry name" value="WD40_rpt"/>
</dbReference>
<protein>
    <recommendedName>
        <fullName evidence="7">WD40 domain-containing protein</fullName>
    </recommendedName>
</protein>
<evidence type="ECO:0000256" key="4">
    <source>
        <dbReference type="SAM" id="Coils"/>
    </source>
</evidence>
<dbReference type="EMBL" id="BTRK01000002">
    <property type="protein sequence ID" value="GMR36552.1"/>
    <property type="molecule type" value="Genomic_DNA"/>
</dbReference>
<dbReference type="InterPro" id="IPR045227">
    <property type="entry name" value="WDR18/Ipi3/RID3"/>
</dbReference>
<evidence type="ECO:0000313" key="5">
    <source>
        <dbReference type="EMBL" id="GMR36552.1"/>
    </source>
</evidence>
<evidence type="ECO:0000256" key="2">
    <source>
        <dbReference type="ARBA" id="ARBA00022737"/>
    </source>
</evidence>
<comment type="caution">
    <text evidence="5">The sequence shown here is derived from an EMBL/GenBank/DDBJ whole genome shotgun (WGS) entry which is preliminary data.</text>
</comment>
<name>A0AAN4ZEZ6_9BILA</name>
<dbReference type="SUPFAM" id="SSF50978">
    <property type="entry name" value="WD40 repeat-like"/>
    <property type="match status" value="1"/>
</dbReference>
<dbReference type="SMART" id="SM00320">
    <property type="entry name" value="WD40"/>
    <property type="match status" value="5"/>
</dbReference>
<dbReference type="GO" id="GO:0006364">
    <property type="term" value="P:rRNA processing"/>
    <property type="evidence" value="ECO:0007669"/>
    <property type="project" value="TreeGrafter"/>
</dbReference>
<dbReference type="Gene3D" id="2.130.10.10">
    <property type="entry name" value="YVTN repeat-like/Quinoprotein amine dehydrogenase"/>
    <property type="match status" value="2"/>
</dbReference>
<proteinExistence type="predicted"/>
<evidence type="ECO:0008006" key="7">
    <source>
        <dbReference type="Google" id="ProtNLM"/>
    </source>
</evidence>